<reference evidence="3" key="1">
    <citation type="journal article" date="2020" name="mSystems">
        <title>Genome- and Community-Level Interaction Insights into Carbon Utilization and Element Cycling Functions of Hydrothermarchaeota in Hydrothermal Sediment.</title>
        <authorList>
            <person name="Zhou Z."/>
            <person name="Liu Y."/>
            <person name="Xu W."/>
            <person name="Pan J."/>
            <person name="Luo Z.H."/>
            <person name="Li M."/>
        </authorList>
    </citation>
    <scope>NUCLEOTIDE SEQUENCE [LARGE SCALE GENOMIC DNA]</scope>
    <source>
        <strain evidence="3">SpSt-349</strain>
    </source>
</reference>
<dbReference type="InterPro" id="IPR041698">
    <property type="entry name" value="Methyltransf_25"/>
</dbReference>
<dbReference type="AlphaFoldDB" id="A0A831U269"/>
<comment type="caution">
    <text evidence="3">The sequence shown here is derived from an EMBL/GenBank/DDBJ whole genome shotgun (WGS) entry which is preliminary data.</text>
</comment>
<dbReference type="InterPro" id="IPR029063">
    <property type="entry name" value="SAM-dependent_MTases_sf"/>
</dbReference>
<keyword evidence="3" id="KW-0489">Methyltransferase</keyword>
<sequence length="211" mass="22992">MSTQRTPWDDRYDTEEFVYGREPNAFLVQVSGTMPAGDVLCLAEGEGRNAVFLARRGHRVVAVDSSAVGLAKAERLAMENGVRIETVVADLANFAMEPGRWDAIVSIFCHVPPQVRRALHRRVAEGLRPGGLFILEAYTPAQLTLRTGGPPSEELMMTLAGLREELAGLEFLQGREMERDVVEGRLHTGRGAVVQVVARKPWGGEGAGVVT</sequence>
<dbReference type="GO" id="GO:0032259">
    <property type="term" value="P:methylation"/>
    <property type="evidence" value="ECO:0007669"/>
    <property type="project" value="UniProtKB-KW"/>
</dbReference>
<dbReference type="PANTHER" id="PTHR43861:SF3">
    <property type="entry name" value="PUTATIVE (AFU_ORTHOLOGUE AFUA_2G14390)-RELATED"/>
    <property type="match status" value="1"/>
</dbReference>
<accession>A0A831U269</accession>
<proteinExistence type="predicted"/>
<evidence type="ECO:0000313" key="3">
    <source>
        <dbReference type="EMBL" id="HEN42719.1"/>
    </source>
</evidence>
<dbReference type="GO" id="GO:0008168">
    <property type="term" value="F:methyltransferase activity"/>
    <property type="evidence" value="ECO:0007669"/>
    <property type="project" value="UniProtKB-KW"/>
</dbReference>
<dbReference type="Pfam" id="PF13649">
    <property type="entry name" value="Methyltransf_25"/>
    <property type="match status" value="1"/>
</dbReference>
<evidence type="ECO:0000259" key="2">
    <source>
        <dbReference type="Pfam" id="PF13649"/>
    </source>
</evidence>
<dbReference type="EMBL" id="DSOV01000044">
    <property type="protein sequence ID" value="HEN42719.1"/>
    <property type="molecule type" value="Genomic_DNA"/>
</dbReference>
<dbReference type="CDD" id="cd02440">
    <property type="entry name" value="AdoMet_MTases"/>
    <property type="match status" value="1"/>
</dbReference>
<dbReference type="SUPFAM" id="SSF53335">
    <property type="entry name" value="S-adenosyl-L-methionine-dependent methyltransferases"/>
    <property type="match status" value="1"/>
</dbReference>
<gene>
    <name evidence="3" type="ORF">ENQ87_10150</name>
</gene>
<keyword evidence="1 3" id="KW-0808">Transferase</keyword>
<dbReference type="Gene3D" id="3.40.50.150">
    <property type="entry name" value="Vaccinia Virus protein VP39"/>
    <property type="match status" value="1"/>
</dbReference>
<protein>
    <submittedName>
        <fullName evidence="3">Class I SAM-dependent methyltransferase</fullName>
    </submittedName>
</protein>
<evidence type="ECO:0000256" key="1">
    <source>
        <dbReference type="ARBA" id="ARBA00022679"/>
    </source>
</evidence>
<feature type="domain" description="Methyltransferase" evidence="2">
    <location>
        <begin position="39"/>
        <end position="131"/>
    </location>
</feature>
<dbReference type="PANTHER" id="PTHR43861">
    <property type="entry name" value="TRANS-ACONITATE 2-METHYLTRANSFERASE-RELATED"/>
    <property type="match status" value="1"/>
</dbReference>
<name>A0A831U269_GEOME</name>
<organism evidence="3">
    <name type="scientific">Geobacter metallireducens</name>
    <dbReference type="NCBI Taxonomy" id="28232"/>
    <lineage>
        <taxon>Bacteria</taxon>
        <taxon>Pseudomonadati</taxon>
        <taxon>Thermodesulfobacteriota</taxon>
        <taxon>Desulfuromonadia</taxon>
        <taxon>Geobacterales</taxon>
        <taxon>Geobacteraceae</taxon>
        <taxon>Geobacter</taxon>
    </lineage>
</organism>